<dbReference type="GeneID" id="106475990"/>
<dbReference type="InterPro" id="IPR013783">
    <property type="entry name" value="Ig-like_fold"/>
</dbReference>
<feature type="domain" description="Fibronectin type-III" evidence="2">
    <location>
        <begin position="818"/>
        <end position="905"/>
    </location>
</feature>
<organism evidence="3 4">
    <name type="scientific">Limulus polyphemus</name>
    <name type="common">Atlantic horseshoe crab</name>
    <dbReference type="NCBI Taxonomy" id="6850"/>
    <lineage>
        <taxon>Eukaryota</taxon>
        <taxon>Metazoa</taxon>
        <taxon>Ecdysozoa</taxon>
        <taxon>Arthropoda</taxon>
        <taxon>Chelicerata</taxon>
        <taxon>Merostomata</taxon>
        <taxon>Xiphosura</taxon>
        <taxon>Limulidae</taxon>
        <taxon>Limulus</taxon>
    </lineage>
</organism>
<dbReference type="InterPro" id="IPR036116">
    <property type="entry name" value="FN3_sf"/>
</dbReference>
<evidence type="ECO:0000313" key="3">
    <source>
        <dbReference type="Proteomes" id="UP000694941"/>
    </source>
</evidence>
<reference evidence="4" key="1">
    <citation type="submission" date="2025-08" db="UniProtKB">
        <authorList>
            <consortium name="RefSeq"/>
        </authorList>
    </citation>
    <scope>IDENTIFICATION</scope>
    <source>
        <tissue evidence="4">Muscle</tissue>
    </source>
</reference>
<keyword evidence="3" id="KW-1185">Reference proteome</keyword>
<dbReference type="SMART" id="SM00060">
    <property type="entry name" value="FN3"/>
    <property type="match status" value="9"/>
</dbReference>
<dbReference type="PROSITE" id="PS50853">
    <property type="entry name" value="FN3"/>
    <property type="match status" value="7"/>
</dbReference>
<feature type="domain" description="Fibronectin type-III" evidence="2">
    <location>
        <begin position="176"/>
        <end position="271"/>
    </location>
</feature>
<name>A0ABM1RWD1_LIMPO</name>
<feature type="non-terminal residue" evidence="4">
    <location>
        <position position="951"/>
    </location>
</feature>
<dbReference type="PANTHER" id="PTHR46708:SF2">
    <property type="entry name" value="FIBRONECTIN TYPE-III DOMAIN-CONTAINING PROTEIN"/>
    <property type="match status" value="1"/>
</dbReference>
<feature type="domain" description="Fibronectin type-III" evidence="2">
    <location>
        <begin position="540"/>
        <end position="629"/>
    </location>
</feature>
<evidence type="ECO:0000256" key="1">
    <source>
        <dbReference type="ARBA" id="ARBA00022737"/>
    </source>
</evidence>
<feature type="domain" description="Fibronectin type-III" evidence="2">
    <location>
        <begin position="454"/>
        <end position="538"/>
    </location>
</feature>
<dbReference type="InterPro" id="IPR050991">
    <property type="entry name" value="ECM_Regulatory_Proteins"/>
</dbReference>
<dbReference type="CDD" id="cd00063">
    <property type="entry name" value="FN3"/>
    <property type="match status" value="8"/>
</dbReference>
<proteinExistence type="predicted"/>
<accession>A0ABM1RWD1</accession>
<evidence type="ECO:0000259" key="2">
    <source>
        <dbReference type="PROSITE" id="PS50853"/>
    </source>
</evidence>
<feature type="domain" description="Fibronectin type-III" evidence="2">
    <location>
        <begin position="909"/>
        <end position="951"/>
    </location>
</feature>
<keyword evidence="1" id="KW-0677">Repeat</keyword>
<evidence type="ECO:0000313" key="4">
    <source>
        <dbReference type="RefSeq" id="XP_022235686.1"/>
    </source>
</evidence>
<dbReference type="Gene3D" id="2.60.40.10">
    <property type="entry name" value="Immunoglobulins"/>
    <property type="match status" value="9"/>
</dbReference>
<dbReference type="Pfam" id="PF00041">
    <property type="entry name" value="fn3"/>
    <property type="match status" value="8"/>
</dbReference>
<protein>
    <submittedName>
        <fullName evidence="4">Tyrosine-protein phosphatase 10D-like</fullName>
    </submittedName>
</protein>
<sequence>MIDLELPREVASLGDGVFRLDYNPPHGSPLPNFTLLASEASKGIKLSECLPGTEYNIHLYYTNISLTNWLAWSSVVATEPDPPVNLATEVATGKVVNLSWDPPSQGGHTGYKLNIIPLSDKDDAVVRKIELTDEPAPFNLRDLTPGATYEIQLYSLFKEKESSVFVASNFTTKPNTPGRFIVWYRNETTLLVLWQPPYPSGIFDQYKVSIQPPDAIQSDLYVDKEGQPLGPAQAAFWGLVPGKAYNISVQTVSQNQISDPTEATYRTVPLRPSNISFPPEAVAPYSFSVLWSPPKTPSEFDRYQVAMSGRNIKWKVVGKDEDRIATFSKDLKPGQTYEVIVKTVSGNVASWPITGNVTTQPLTVEELNATSDEIGEIWLTWQPSNDSIQDSYVIKYHEQEAFNSDGSAEVVRETEYKLNHLLPGRNYSVTVLAVSNNVGSEPATVYQTTRPATPVIEILEPYKSDLNVSWKSDVTSRQDSYAVVYYRNDTQERKEETTMNNWLILAGLYPGAGYQIKVYAVSHGLRSDPHSYFQTVPPKSPENFQIVKASNSTMILTWNRPANSLIDHYTVRYRPTDSTFWREMGVVNTTSCEIRDLVAGERYIIRVASVSNRVESVEVREEKQTMYPNSIRHVRHIIDSQNITFEWLVPAGRVDYYITVYNAVRDPLAQNSQQIPANGSKTGDTVSVIVEKLKPGELYSFRFYAVSHNLRSEGIGIQTRTMPVIDSVINIVTDEHETRTLGIKYTPTPTRNVVFDRYRFQLSDSSVPAQEKLYNDTNRLVIFDNLVPGRLYNLTIWTISGGVYSVPIYRQARLYPKPVTEVTALSITDVDITLSWDVTPGDKDGYEVQYLDHQGQLRQNITVAEKITYNNLRPHYNYTFLVTVLSGYGTSTVRRSLPISKTLETLESVPGKVHYFGASDVRPSSISLEWSLPITDQNGILTGFKVTYYVK</sequence>
<feature type="domain" description="Fibronectin type-III" evidence="2">
    <location>
        <begin position="360"/>
        <end position="453"/>
    </location>
</feature>
<feature type="domain" description="Fibronectin type-III" evidence="2">
    <location>
        <begin position="82"/>
        <end position="175"/>
    </location>
</feature>
<dbReference type="PANTHER" id="PTHR46708">
    <property type="entry name" value="TENASCIN"/>
    <property type="match status" value="1"/>
</dbReference>
<dbReference type="SUPFAM" id="SSF49265">
    <property type="entry name" value="Fibronectin type III"/>
    <property type="match status" value="5"/>
</dbReference>
<gene>
    <name evidence="4" type="primary">LOC106475990</name>
</gene>
<dbReference type="InterPro" id="IPR003961">
    <property type="entry name" value="FN3_dom"/>
</dbReference>
<dbReference type="Proteomes" id="UP000694941">
    <property type="component" value="Unplaced"/>
</dbReference>
<dbReference type="RefSeq" id="XP_022235686.1">
    <property type="nucleotide sequence ID" value="XM_022379978.1"/>
</dbReference>